<evidence type="ECO:0000313" key="1">
    <source>
        <dbReference type="EMBL" id="KAI5659302.1"/>
    </source>
</evidence>
<dbReference type="Proteomes" id="UP001060085">
    <property type="component" value="Linkage Group LG06"/>
</dbReference>
<sequence>MKITLKSSSIVKPAKPTLEGSFPLSIWDQIGCIMHVPTIYFYKPENSIIKSLETSLSQALVHFYPLAGRLRSIGGGRLEVNCNSAGAELIEVESDANLADLGDFSPSPKFRFLFPDIDYKNTPFEEHPLLYVQLTKFKCGGISLSLTISHAVVDGQSALHFTSEWARIARGESLQVVPFFDRKVFSAGPYSETGPFQHDQYCLPQLLNEESAKKKATSTAILKLTKEQVQTLKNKANADKTAGTGGIPYTRYEVITAHAWRSVCKARKLIKEQKTSLGISVDLRERMQPKLPKGYFGNAIIDVIASSYSGELLSESLGYAARKIREAKGKVTNEYVHSAIDFLENKKDISEFQDLYALKNDKGSFYGNPNLGVISWLRLPLYDLDFGWGKEVYMSPGTHESDGDCLIIPGHEGDGSLALALCLQDSHIQDFNKFFYEDILY</sequence>
<name>A0ACC0AFT3_CATRO</name>
<accession>A0ACC0AFT3</accession>
<reference evidence="2" key="1">
    <citation type="journal article" date="2023" name="Nat. Plants">
        <title>Single-cell RNA sequencing provides a high-resolution roadmap for understanding the multicellular compartmentation of specialized metabolism.</title>
        <authorList>
            <person name="Sun S."/>
            <person name="Shen X."/>
            <person name="Li Y."/>
            <person name="Li Y."/>
            <person name="Wang S."/>
            <person name="Li R."/>
            <person name="Zhang H."/>
            <person name="Shen G."/>
            <person name="Guo B."/>
            <person name="Wei J."/>
            <person name="Xu J."/>
            <person name="St-Pierre B."/>
            <person name="Chen S."/>
            <person name="Sun C."/>
        </authorList>
    </citation>
    <scope>NUCLEOTIDE SEQUENCE [LARGE SCALE GENOMIC DNA]</scope>
</reference>
<organism evidence="1 2">
    <name type="scientific">Catharanthus roseus</name>
    <name type="common">Madagascar periwinkle</name>
    <name type="synonym">Vinca rosea</name>
    <dbReference type="NCBI Taxonomy" id="4058"/>
    <lineage>
        <taxon>Eukaryota</taxon>
        <taxon>Viridiplantae</taxon>
        <taxon>Streptophyta</taxon>
        <taxon>Embryophyta</taxon>
        <taxon>Tracheophyta</taxon>
        <taxon>Spermatophyta</taxon>
        <taxon>Magnoliopsida</taxon>
        <taxon>eudicotyledons</taxon>
        <taxon>Gunneridae</taxon>
        <taxon>Pentapetalae</taxon>
        <taxon>asterids</taxon>
        <taxon>lamiids</taxon>
        <taxon>Gentianales</taxon>
        <taxon>Apocynaceae</taxon>
        <taxon>Rauvolfioideae</taxon>
        <taxon>Vinceae</taxon>
        <taxon>Catharanthinae</taxon>
        <taxon>Catharanthus</taxon>
    </lineage>
</organism>
<comment type="caution">
    <text evidence="1">The sequence shown here is derived from an EMBL/GenBank/DDBJ whole genome shotgun (WGS) entry which is preliminary data.</text>
</comment>
<proteinExistence type="predicted"/>
<protein>
    <submittedName>
        <fullName evidence="1">Uncharacterized protein</fullName>
    </submittedName>
</protein>
<dbReference type="EMBL" id="CM044706">
    <property type="protein sequence ID" value="KAI5659302.1"/>
    <property type="molecule type" value="Genomic_DNA"/>
</dbReference>
<gene>
    <name evidence="1" type="ORF">M9H77_28095</name>
</gene>
<evidence type="ECO:0000313" key="2">
    <source>
        <dbReference type="Proteomes" id="UP001060085"/>
    </source>
</evidence>
<keyword evidence="2" id="KW-1185">Reference proteome</keyword>